<protein>
    <submittedName>
        <fullName evidence="3">P-loop containing protein</fullName>
    </submittedName>
</protein>
<evidence type="ECO:0000313" key="4">
    <source>
        <dbReference type="Proteomes" id="UP000544331"/>
    </source>
</evidence>
<dbReference type="CDD" id="cd19481">
    <property type="entry name" value="RecA-like_protease"/>
    <property type="match status" value="1"/>
</dbReference>
<dbReference type="GO" id="GO:0005524">
    <property type="term" value="F:ATP binding"/>
    <property type="evidence" value="ECO:0007669"/>
    <property type="project" value="InterPro"/>
</dbReference>
<dbReference type="EMBL" id="JAAOAN010000808">
    <property type="protein sequence ID" value="KAF5699493.1"/>
    <property type="molecule type" value="Genomic_DNA"/>
</dbReference>
<dbReference type="InterPro" id="IPR027417">
    <property type="entry name" value="P-loop_NTPase"/>
</dbReference>
<comment type="caution">
    <text evidence="3">The sequence shown here is derived from an EMBL/GenBank/DDBJ whole genome shotgun (WGS) entry which is preliminary data.</text>
</comment>
<name>A0A8H6D0S2_9HYPO</name>
<dbReference type="OrthoDB" id="10042665at2759"/>
<feature type="domain" description="AAA+ ATPase" evidence="2">
    <location>
        <begin position="423"/>
        <end position="548"/>
    </location>
</feature>
<accession>A0A8H6D0S2</accession>
<feature type="compositionally biased region" description="Basic and acidic residues" evidence="1">
    <location>
        <begin position="23"/>
        <end position="39"/>
    </location>
</feature>
<dbReference type="SUPFAM" id="SSF52540">
    <property type="entry name" value="P-loop containing nucleoside triphosphate hydrolases"/>
    <property type="match status" value="1"/>
</dbReference>
<keyword evidence="4" id="KW-1185">Reference proteome</keyword>
<dbReference type="PANTHER" id="PTHR46411">
    <property type="entry name" value="FAMILY ATPASE, PUTATIVE-RELATED"/>
    <property type="match status" value="1"/>
</dbReference>
<dbReference type="InterPro" id="IPR003593">
    <property type="entry name" value="AAA+_ATPase"/>
</dbReference>
<feature type="region of interest" description="Disordered" evidence="1">
    <location>
        <begin position="1"/>
        <end position="78"/>
    </location>
</feature>
<dbReference type="PANTHER" id="PTHR46411:SF3">
    <property type="entry name" value="AAA+ ATPASE DOMAIN-CONTAINING PROTEIN"/>
    <property type="match status" value="1"/>
</dbReference>
<proteinExistence type="predicted"/>
<dbReference type="AlphaFoldDB" id="A0A8H6D0S2"/>
<dbReference type="GO" id="GO:0016887">
    <property type="term" value="F:ATP hydrolysis activity"/>
    <property type="evidence" value="ECO:0007669"/>
    <property type="project" value="InterPro"/>
</dbReference>
<organism evidence="3 4">
    <name type="scientific">Fusarium mundagurra</name>
    <dbReference type="NCBI Taxonomy" id="1567541"/>
    <lineage>
        <taxon>Eukaryota</taxon>
        <taxon>Fungi</taxon>
        <taxon>Dikarya</taxon>
        <taxon>Ascomycota</taxon>
        <taxon>Pezizomycotina</taxon>
        <taxon>Sordariomycetes</taxon>
        <taxon>Hypocreomycetidae</taxon>
        <taxon>Hypocreales</taxon>
        <taxon>Nectriaceae</taxon>
        <taxon>Fusarium</taxon>
        <taxon>Fusarium fujikuroi species complex</taxon>
    </lineage>
</organism>
<evidence type="ECO:0000313" key="3">
    <source>
        <dbReference type="EMBL" id="KAF5699493.1"/>
    </source>
</evidence>
<dbReference type="Gene3D" id="3.40.50.300">
    <property type="entry name" value="P-loop containing nucleotide triphosphate hydrolases"/>
    <property type="match status" value="1"/>
</dbReference>
<sequence length="669" mass="76109">MALTTHSSLEEGSANPGQSSKPSNDRPEFDTEEKMDHCVQELIPPEAPEEDDSSIASSEHSEPDGLNFIESQETDDSGRDCELHVYEKRFDTRGEEVTLRVGVKQHFEPMKDKSHAAALVLIRSYGSSKELIYTRLEIRSPHLRKALRKVVKSYPGVLFDTADKILLGDNEIWCLFHYREELDAKSNAGLEFKNLWMVFKPGSLLYQRVDNVDTAVFLNSARLLYEGKDNECYFYSWAYIAKYDGIVPLTSLCIFPLLFHQEREKIENSLLERGKKYLSLTGIRYCQYRGIAQLNRFAEPTTRSHLIARTTVQQRIMVDFEEFYETASRPTFNAVDDLGAVVNDLKFTDNQFLVCDHEVPGYTMINKQWGFFLVDLVEPVELTQDAFHKLVLPAEKKEILSSLISSRSVDAFTTDDFIEGKGRGLIVLLHGPPGVGKTFTAEAIADYTQRPLLAVNSGQFIGPTTLFEMRLLQLLRLATRWQAVLLLDEADVFMQARNLQDLDRNSLVSLLLRILEYFEGILFLTTNRVETIDSAFMSRIHLALSYPPLSQEAKSQLWETWITRAGEGQSPSWMGEQLLDSFSRFDVNGRDIKNITLLGQALAKNNSRDMEAGDILRGVAAMTQFQDDIKTSNTIKLLAEQDKDSVDNQGSLLLPPWLKTLFRLARGYW</sequence>
<dbReference type="Pfam" id="PF00004">
    <property type="entry name" value="AAA"/>
    <property type="match status" value="1"/>
</dbReference>
<evidence type="ECO:0000256" key="1">
    <source>
        <dbReference type="SAM" id="MobiDB-lite"/>
    </source>
</evidence>
<dbReference type="Proteomes" id="UP000544331">
    <property type="component" value="Unassembled WGS sequence"/>
</dbReference>
<gene>
    <name evidence="3" type="ORF">FMUND_14733</name>
</gene>
<reference evidence="3 4" key="1">
    <citation type="submission" date="2020-05" db="EMBL/GenBank/DDBJ databases">
        <title>Identification and distribution of gene clusters putatively required for synthesis of sphingolipid metabolism inhibitors in phylogenetically diverse species of the filamentous fungus Fusarium.</title>
        <authorList>
            <person name="Kim H.-S."/>
            <person name="Busman M."/>
            <person name="Brown D.W."/>
            <person name="Divon H."/>
            <person name="Uhlig S."/>
            <person name="Proctor R.H."/>
        </authorList>
    </citation>
    <scope>NUCLEOTIDE SEQUENCE [LARGE SCALE GENOMIC DNA]</scope>
    <source>
        <strain evidence="3 4">NRRL 66235</strain>
    </source>
</reference>
<evidence type="ECO:0000259" key="2">
    <source>
        <dbReference type="SMART" id="SM00382"/>
    </source>
</evidence>
<dbReference type="InterPro" id="IPR003959">
    <property type="entry name" value="ATPase_AAA_core"/>
</dbReference>
<dbReference type="SMART" id="SM00382">
    <property type="entry name" value="AAA"/>
    <property type="match status" value="1"/>
</dbReference>